<feature type="compositionally biased region" description="Basic and acidic residues" evidence="1">
    <location>
        <begin position="271"/>
        <end position="287"/>
    </location>
</feature>
<organism evidence="2 3">
    <name type="scientific">Intoshia linei</name>
    <dbReference type="NCBI Taxonomy" id="1819745"/>
    <lineage>
        <taxon>Eukaryota</taxon>
        <taxon>Metazoa</taxon>
        <taxon>Spiralia</taxon>
        <taxon>Lophotrochozoa</taxon>
        <taxon>Mesozoa</taxon>
        <taxon>Orthonectida</taxon>
        <taxon>Rhopaluridae</taxon>
        <taxon>Intoshia</taxon>
    </lineage>
</organism>
<proteinExistence type="predicted"/>
<evidence type="ECO:0000313" key="3">
    <source>
        <dbReference type="Proteomes" id="UP000078046"/>
    </source>
</evidence>
<evidence type="ECO:0000313" key="2">
    <source>
        <dbReference type="EMBL" id="OAF68147.1"/>
    </source>
</evidence>
<sequence>MSPLNHFWFNGCHFENMCNITLHKTADLEQEESTFNNNNWKLSNNIPKFNFYASTYPVDMYNPNLPIRSFIYLNGTNEDYTFLTPTLKVSDYTGPLCVRFKYLAMSSTYVKLFQLIYDDSNKKFLKKKLLWYSPSQEHQVQYDLFNLPFKKIQVMAHFNDIYNIKFGFSGRGNLNKLVLIDSFHVYMDSCDAFDNILPPINDHTKEFEEMAKWDIIGENNIENNKISDDVISVLNEEKSKNLMNDFESEIEIIHKTYKDLLDTKNINSNTKSKDSSDANKNYNKDNINDATKRDFNIVNFNSKNKNNNKHVDIKSEDTKRVPIIKENKYHDPKKIKTENINDMKESWDNRNNNAKFNYENSRNEIKIPPKSTQFKNHWNSYMKNSPNRKYNAKNWKSTLNVKKPISVTNNHEKDNKFKTKRPLNLSKNNFRWNHRYYKKNNEDEYGNKNNNYKKHNTFDNTRENKNKKYNSNSYYDNNNNRYKDKNRFDNVDNLRDHSRDYNGHTERNGYYNNINNMYKDSNGLDRFDKTNHEQHGYYRDNARNKNYNDHENRYPDSNSLENSYNKHANVNKNYNNYNKYNDENIKFDHDYDYKNYNENVNTNGDYENDYYNEYYNNIYDTNRHKRHNNLINKSKYKLKEKSKNNANLQDNNYSHYFIVYNDADATILKIINGLLNKKQKKEFCDMINNTE</sequence>
<evidence type="ECO:0008006" key="4">
    <source>
        <dbReference type="Google" id="ProtNLM"/>
    </source>
</evidence>
<evidence type="ECO:0000256" key="1">
    <source>
        <dbReference type="SAM" id="MobiDB-lite"/>
    </source>
</evidence>
<dbReference type="AlphaFoldDB" id="A0A177B1J5"/>
<reference evidence="2 3" key="1">
    <citation type="submission" date="2016-04" db="EMBL/GenBank/DDBJ databases">
        <title>The genome of Intoshia linei affirms orthonectids as highly simplified spiralians.</title>
        <authorList>
            <person name="Mikhailov K.V."/>
            <person name="Slusarev G.S."/>
            <person name="Nikitin M.A."/>
            <person name="Logacheva M.D."/>
            <person name="Penin A."/>
            <person name="Aleoshin V."/>
            <person name="Panchin Y.V."/>
        </authorList>
    </citation>
    <scope>NUCLEOTIDE SEQUENCE [LARGE SCALE GENOMIC DNA]</scope>
    <source>
        <strain evidence="2">Intl2013</strain>
        <tissue evidence="2">Whole animal</tissue>
    </source>
</reference>
<protein>
    <recommendedName>
        <fullName evidence="4">MAM domain-containing protein</fullName>
    </recommendedName>
</protein>
<feature type="region of interest" description="Disordered" evidence="1">
    <location>
        <begin position="441"/>
        <end position="508"/>
    </location>
</feature>
<comment type="caution">
    <text evidence="2">The sequence shown here is derived from an EMBL/GenBank/DDBJ whole genome shotgun (WGS) entry which is preliminary data.</text>
</comment>
<accession>A0A177B1J5</accession>
<feature type="compositionally biased region" description="Basic and acidic residues" evidence="1">
    <location>
        <begin position="481"/>
        <end position="507"/>
    </location>
</feature>
<keyword evidence="3" id="KW-1185">Reference proteome</keyword>
<name>A0A177B1J5_9BILA</name>
<dbReference type="Proteomes" id="UP000078046">
    <property type="component" value="Unassembled WGS sequence"/>
</dbReference>
<gene>
    <name evidence="2" type="ORF">A3Q56_04118</name>
</gene>
<feature type="region of interest" description="Disordered" evidence="1">
    <location>
        <begin position="268"/>
        <end position="287"/>
    </location>
</feature>
<feature type="compositionally biased region" description="Low complexity" evidence="1">
    <location>
        <begin position="469"/>
        <end position="480"/>
    </location>
</feature>
<feature type="compositionally biased region" description="Basic and acidic residues" evidence="1">
    <location>
        <begin position="456"/>
        <end position="466"/>
    </location>
</feature>
<dbReference type="EMBL" id="LWCA01000506">
    <property type="protein sequence ID" value="OAF68147.1"/>
    <property type="molecule type" value="Genomic_DNA"/>
</dbReference>